<evidence type="ECO:0000313" key="1">
    <source>
        <dbReference type="EMBL" id="ADY62303.1"/>
    </source>
</evidence>
<dbReference type="AlphaFoldDB" id="F0SQC4"/>
<gene>
    <name evidence="1" type="ordered locus">Plabr_4732</name>
</gene>
<dbReference type="EMBL" id="CP002546">
    <property type="protein sequence ID" value="ADY62303.1"/>
    <property type="molecule type" value="Genomic_DNA"/>
</dbReference>
<dbReference type="OrthoDB" id="273475at2"/>
<protein>
    <submittedName>
        <fullName evidence="1">Uncharacterized protein</fullName>
    </submittedName>
</protein>
<accession>F0SQC4</accession>
<organism evidence="1 2">
    <name type="scientific">Rubinisphaera brasiliensis (strain ATCC 49424 / DSM 5305 / JCM 21570 / IAM 15109 / NBRC 103401 / IFAM 1448)</name>
    <name type="common">Planctomyces brasiliensis</name>
    <dbReference type="NCBI Taxonomy" id="756272"/>
    <lineage>
        <taxon>Bacteria</taxon>
        <taxon>Pseudomonadati</taxon>
        <taxon>Planctomycetota</taxon>
        <taxon>Planctomycetia</taxon>
        <taxon>Planctomycetales</taxon>
        <taxon>Planctomycetaceae</taxon>
        <taxon>Rubinisphaera</taxon>
    </lineage>
</organism>
<name>F0SQC4_RUBBR</name>
<dbReference type="KEGG" id="pbs:Plabr_4732"/>
<sequence length="158" mass="18016">MSAATMFPDERTNRRRKVILTVCLVLSVVGSLTAVGIRWESGADTQNQLVRVMYAVVTDYLDKNEGAWPGSWEDLEQMPPSGYWYEPVDYPLVKQQVEIDFDPDLKQMSGQPPREFTAIRAKNPVLDYSRDPRLVELLNKVREYHGSSPEVKSNQPEA</sequence>
<evidence type="ECO:0000313" key="2">
    <source>
        <dbReference type="Proteomes" id="UP000006860"/>
    </source>
</evidence>
<dbReference type="Proteomes" id="UP000006860">
    <property type="component" value="Chromosome"/>
</dbReference>
<keyword evidence="2" id="KW-1185">Reference proteome</keyword>
<dbReference type="STRING" id="756272.Plabr_4732"/>
<proteinExistence type="predicted"/>
<dbReference type="HOGENOM" id="CLU_1668099_0_0_0"/>
<dbReference type="RefSeq" id="WP_013631007.1">
    <property type="nucleotide sequence ID" value="NC_015174.1"/>
</dbReference>
<reference evidence="2" key="1">
    <citation type="submission" date="2011-02" db="EMBL/GenBank/DDBJ databases">
        <title>The complete genome of Planctomyces brasiliensis DSM 5305.</title>
        <authorList>
            <person name="Lucas S."/>
            <person name="Copeland A."/>
            <person name="Lapidus A."/>
            <person name="Bruce D."/>
            <person name="Goodwin L."/>
            <person name="Pitluck S."/>
            <person name="Kyrpides N."/>
            <person name="Mavromatis K."/>
            <person name="Pagani I."/>
            <person name="Ivanova N."/>
            <person name="Ovchinnikova G."/>
            <person name="Lu M."/>
            <person name="Detter J.C."/>
            <person name="Han C."/>
            <person name="Land M."/>
            <person name="Hauser L."/>
            <person name="Markowitz V."/>
            <person name="Cheng J.-F."/>
            <person name="Hugenholtz P."/>
            <person name="Woyke T."/>
            <person name="Wu D."/>
            <person name="Tindall B."/>
            <person name="Pomrenke H.G."/>
            <person name="Brambilla E."/>
            <person name="Klenk H.-P."/>
            <person name="Eisen J.A."/>
        </authorList>
    </citation>
    <scope>NUCLEOTIDE SEQUENCE [LARGE SCALE GENOMIC DNA]</scope>
    <source>
        <strain evidence="2">ATCC 49424 / DSM 5305 / JCM 21570 / NBRC 103401 / IFAM 1448</strain>
    </source>
</reference>